<evidence type="ECO:0000256" key="2">
    <source>
        <dbReference type="ARBA" id="ARBA00009765"/>
    </source>
</evidence>
<comment type="caution">
    <text evidence="9">The sequence shown here is derived from an EMBL/GenBank/DDBJ whole genome shotgun (WGS) entry which is preliminary data.</text>
</comment>
<evidence type="ECO:0000256" key="4">
    <source>
        <dbReference type="ARBA" id="ARBA00022475"/>
    </source>
</evidence>
<keyword evidence="7 8" id="KW-0472">Membrane</keyword>
<reference evidence="9" key="1">
    <citation type="journal article" date="2016" name="Environ. Microbiol.">
        <title>Genomic resolution of a cold subsurface aquifer community provides metabolic insights for novel microbes adapted to high CO concentrations.</title>
        <authorList>
            <person name="Probst A.J."/>
            <person name="Castelle C.J."/>
            <person name="Singh A."/>
            <person name="Brown C.T."/>
            <person name="Anantharaman K."/>
            <person name="Sharon I."/>
            <person name="Hug L.A."/>
            <person name="Burstein D."/>
            <person name="Emerson J.B."/>
            <person name="Thomas B.C."/>
            <person name="Banfield J.F."/>
        </authorList>
    </citation>
    <scope>NUCLEOTIDE SEQUENCE [LARGE SCALE GENOMIC DNA]</scope>
    <source>
        <strain evidence="9">CG1_02_38_13</strain>
    </source>
</reference>
<comment type="similarity">
    <text evidence="2">Belongs to the CorA metal ion transporter (MIT) (TC 1.A.35) family.</text>
</comment>
<dbReference type="InterPro" id="IPR045863">
    <property type="entry name" value="CorA_TM1_TM2"/>
</dbReference>
<dbReference type="Gene3D" id="1.20.58.340">
    <property type="entry name" value="Magnesium transport protein CorA, transmembrane region"/>
    <property type="match status" value="2"/>
</dbReference>
<dbReference type="Pfam" id="PF01544">
    <property type="entry name" value="CorA"/>
    <property type="match status" value="1"/>
</dbReference>
<dbReference type="PANTHER" id="PTHR46494">
    <property type="entry name" value="CORA FAMILY METAL ION TRANSPORTER (EUROFUNG)"/>
    <property type="match status" value="1"/>
</dbReference>
<name>A0A1J4TWM7_9BACT</name>
<evidence type="ECO:0000256" key="3">
    <source>
        <dbReference type="ARBA" id="ARBA00022448"/>
    </source>
</evidence>
<feature type="transmembrane region" description="Helical" evidence="8">
    <location>
        <begin position="294"/>
        <end position="313"/>
    </location>
</feature>
<dbReference type="GO" id="GO:0005886">
    <property type="term" value="C:plasma membrane"/>
    <property type="evidence" value="ECO:0007669"/>
    <property type="project" value="UniProtKB-SubCell"/>
</dbReference>
<keyword evidence="4" id="KW-1003">Cell membrane</keyword>
<dbReference type="GO" id="GO:0015095">
    <property type="term" value="F:magnesium ion transmembrane transporter activity"/>
    <property type="evidence" value="ECO:0007669"/>
    <property type="project" value="TreeGrafter"/>
</dbReference>
<organism evidence="9 10">
    <name type="scientific">Candidatus Kuenenbacteria bacterium CG1_02_38_13</name>
    <dbReference type="NCBI Taxonomy" id="1805235"/>
    <lineage>
        <taxon>Bacteria</taxon>
        <taxon>Candidatus Kueneniibacteriota</taxon>
    </lineage>
</organism>
<dbReference type="AlphaFoldDB" id="A0A1J4TWM7"/>
<proteinExistence type="inferred from homology"/>
<dbReference type="InterPro" id="IPR045861">
    <property type="entry name" value="CorA_cytoplasmic_dom"/>
</dbReference>
<keyword evidence="6 8" id="KW-1133">Transmembrane helix</keyword>
<dbReference type="CDD" id="cd12822">
    <property type="entry name" value="TmCorA-like"/>
    <property type="match status" value="1"/>
</dbReference>
<dbReference type="SUPFAM" id="SSF144083">
    <property type="entry name" value="Magnesium transport protein CorA, transmembrane region"/>
    <property type="match status" value="1"/>
</dbReference>
<evidence type="ECO:0008006" key="11">
    <source>
        <dbReference type="Google" id="ProtNLM"/>
    </source>
</evidence>
<evidence type="ECO:0000256" key="5">
    <source>
        <dbReference type="ARBA" id="ARBA00022692"/>
    </source>
</evidence>
<dbReference type="GO" id="GO:0050897">
    <property type="term" value="F:cobalt ion binding"/>
    <property type="evidence" value="ECO:0007669"/>
    <property type="project" value="TreeGrafter"/>
</dbReference>
<dbReference type="InterPro" id="IPR002523">
    <property type="entry name" value="MgTranspt_CorA/ZnTranspt_ZntB"/>
</dbReference>
<dbReference type="EMBL" id="MNVB01000062">
    <property type="protein sequence ID" value="OIO16410.1"/>
    <property type="molecule type" value="Genomic_DNA"/>
</dbReference>
<evidence type="ECO:0000313" key="9">
    <source>
        <dbReference type="EMBL" id="OIO16410.1"/>
    </source>
</evidence>
<evidence type="ECO:0000256" key="8">
    <source>
        <dbReference type="SAM" id="Phobius"/>
    </source>
</evidence>
<gene>
    <name evidence="9" type="ORF">AUJ29_02870</name>
</gene>
<sequence length="319" mass="37449">MAIKNNGRKTSENKNMIKTINHNKLAWYHIDKLDDESILFLENNFHFHTLDIKDIRSEAEESKIDIYKNYLFLIIQFPTLHRMTGQIGYMELDVFLGKDFLVTIQKEKNKSMRDFYYHAQNNHGFRKACFLYGPGYLLYRILQKLYRDTRSITNYVSKKAIALEDMVYGDAIDENTAREIAYLRKKILSLERIFEPERKVFGTLSKLNAEFAHADLNVYFDDIDDYVGKVWNFLDNQKHSMKDLLEVHDSLLTHATNKVIKILAVISVAIMPLTLLSGIYGMNIDLPFSGSPSMVWFVFFMLLILIAATVFFFKRKKWM</sequence>
<evidence type="ECO:0000313" key="10">
    <source>
        <dbReference type="Proteomes" id="UP000182465"/>
    </source>
</evidence>
<dbReference type="GO" id="GO:0000287">
    <property type="term" value="F:magnesium ion binding"/>
    <property type="evidence" value="ECO:0007669"/>
    <property type="project" value="TreeGrafter"/>
</dbReference>
<comment type="subcellular location">
    <subcellularLocation>
        <location evidence="1">Cell membrane</location>
        <topology evidence="1">Multi-pass membrane protein</topology>
    </subcellularLocation>
</comment>
<evidence type="ECO:0000256" key="6">
    <source>
        <dbReference type="ARBA" id="ARBA00022989"/>
    </source>
</evidence>
<protein>
    <recommendedName>
        <fullName evidence="11">Magnesium transporter CorA</fullName>
    </recommendedName>
</protein>
<dbReference type="PANTHER" id="PTHR46494:SF1">
    <property type="entry name" value="CORA FAMILY METAL ION TRANSPORTER (EUROFUNG)"/>
    <property type="match status" value="1"/>
</dbReference>
<accession>A0A1J4TWM7</accession>
<keyword evidence="5 8" id="KW-0812">Transmembrane</keyword>
<dbReference type="GO" id="GO:0015087">
    <property type="term" value="F:cobalt ion transmembrane transporter activity"/>
    <property type="evidence" value="ECO:0007669"/>
    <property type="project" value="TreeGrafter"/>
</dbReference>
<dbReference type="SUPFAM" id="SSF143865">
    <property type="entry name" value="CorA soluble domain-like"/>
    <property type="match status" value="1"/>
</dbReference>
<evidence type="ECO:0000256" key="1">
    <source>
        <dbReference type="ARBA" id="ARBA00004651"/>
    </source>
</evidence>
<dbReference type="Gene3D" id="3.30.460.20">
    <property type="entry name" value="CorA soluble domain-like"/>
    <property type="match status" value="1"/>
</dbReference>
<keyword evidence="3" id="KW-0813">Transport</keyword>
<feature type="transmembrane region" description="Helical" evidence="8">
    <location>
        <begin position="262"/>
        <end position="282"/>
    </location>
</feature>
<evidence type="ECO:0000256" key="7">
    <source>
        <dbReference type="ARBA" id="ARBA00023136"/>
    </source>
</evidence>
<dbReference type="Proteomes" id="UP000182465">
    <property type="component" value="Unassembled WGS sequence"/>
</dbReference>